<accession>A0ABY3ZKN5</accession>
<organism evidence="6 7">
    <name type="scientific">Sulfitobacter dubius</name>
    <dbReference type="NCBI Taxonomy" id="218673"/>
    <lineage>
        <taxon>Bacteria</taxon>
        <taxon>Pseudomonadati</taxon>
        <taxon>Pseudomonadota</taxon>
        <taxon>Alphaproteobacteria</taxon>
        <taxon>Rhodobacterales</taxon>
        <taxon>Roseobacteraceae</taxon>
        <taxon>Sulfitobacter</taxon>
    </lineage>
</organism>
<evidence type="ECO:0000256" key="1">
    <source>
        <dbReference type="ARBA" id="ARBA00009437"/>
    </source>
</evidence>
<reference evidence="7" key="1">
    <citation type="journal article" date="2022" name="Microorganisms">
        <title>Beyond the ABCs#Discovery of Three New Plasmid Types in Rhodobacterales (RepQ, RepY, RepW).</title>
        <authorList>
            <person name="Freese H.M."/>
            <person name="Ringel V."/>
            <person name="Overmann J."/>
            <person name="Petersen J."/>
        </authorList>
    </citation>
    <scope>NUCLEOTIDE SEQUENCE [LARGE SCALE GENOMIC DNA]</scope>
    <source>
        <strain evidence="7">DSM 109990</strain>
    </source>
</reference>
<evidence type="ECO:0000256" key="3">
    <source>
        <dbReference type="ARBA" id="ARBA00023125"/>
    </source>
</evidence>
<evidence type="ECO:0000256" key="4">
    <source>
        <dbReference type="ARBA" id="ARBA00023163"/>
    </source>
</evidence>
<dbReference type="PRINTS" id="PR00039">
    <property type="entry name" value="HTHLYSR"/>
</dbReference>
<dbReference type="InterPro" id="IPR036390">
    <property type="entry name" value="WH_DNA-bd_sf"/>
</dbReference>
<evidence type="ECO:0000256" key="2">
    <source>
        <dbReference type="ARBA" id="ARBA00023015"/>
    </source>
</evidence>
<dbReference type="Gene3D" id="3.40.190.290">
    <property type="match status" value="1"/>
</dbReference>
<dbReference type="CDD" id="cd08422">
    <property type="entry name" value="PBP2_CrgA_like"/>
    <property type="match status" value="1"/>
</dbReference>
<dbReference type="Gene3D" id="1.10.10.10">
    <property type="entry name" value="Winged helix-like DNA-binding domain superfamily/Winged helix DNA-binding domain"/>
    <property type="match status" value="1"/>
</dbReference>
<dbReference type="SUPFAM" id="SSF53850">
    <property type="entry name" value="Periplasmic binding protein-like II"/>
    <property type="match status" value="1"/>
</dbReference>
<dbReference type="PANTHER" id="PTHR30537:SF20">
    <property type="entry name" value="TRANSCRIPTIONAL REGULATORY PROTEIN"/>
    <property type="match status" value="1"/>
</dbReference>
<dbReference type="InterPro" id="IPR005119">
    <property type="entry name" value="LysR_subst-bd"/>
</dbReference>
<dbReference type="RefSeq" id="WP_093926035.1">
    <property type="nucleotide sequence ID" value="NZ_CAXAXN010000002.1"/>
</dbReference>
<gene>
    <name evidence="6" type="primary">gcvA_5</name>
    <name evidence="6" type="ORF">DSM109990_01862</name>
</gene>
<sequence length="303" mass="34660">MDWDKLRIFHAVADAGSLTHAGDKLNLSQSAVSRQIRGLEEQLNTNLFHRHARGLILTEQGELLFDATSAMAKRLDAAAARIRDSEEEVFGELRVTTTTGFGTLWLAPRLPKLYEQYPDLKVDLMLEERVLDLPMREADVAIRMKEPSQADLIRKRLMTVRMGIYASPEYLEKHGTPKRMEDMADHRLICQNTDSDQVGAGLQLVKELMMYDLRSLLTVNNYFGVLQGVVHHLGLGVLPNYLIQDFPHIVHVMPDIESADVPVYLAYPEELRQSKRVAAFKDFVQEEIITYRKQWRERTEGEG</sequence>
<dbReference type="Pfam" id="PF00126">
    <property type="entry name" value="HTH_1"/>
    <property type="match status" value="1"/>
</dbReference>
<dbReference type="EMBL" id="CP085144">
    <property type="protein sequence ID" value="UOA15042.1"/>
    <property type="molecule type" value="Genomic_DNA"/>
</dbReference>
<name>A0ABY3ZKN5_9RHOB</name>
<proteinExistence type="inferred from homology"/>
<keyword evidence="3" id="KW-0238">DNA-binding</keyword>
<comment type="similarity">
    <text evidence="1">Belongs to the LysR transcriptional regulatory family.</text>
</comment>
<dbReference type="Pfam" id="PF03466">
    <property type="entry name" value="LysR_substrate"/>
    <property type="match status" value="1"/>
</dbReference>
<keyword evidence="7" id="KW-1185">Reference proteome</keyword>
<keyword evidence="2" id="KW-0805">Transcription regulation</keyword>
<dbReference type="SUPFAM" id="SSF46785">
    <property type="entry name" value="Winged helix' DNA-binding domain"/>
    <property type="match status" value="1"/>
</dbReference>
<protein>
    <submittedName>
        <fullName evidence="6">Glycine cleavage system transcriptional activator</fullName>
    </submittedName>
</protein>
<dbReference type="PANTHER" id="PTHR30537">
    <property type="entry name" value="HTH-TYPE TRANSCRIPTIONAL REGULATOR"/>
    <property type="match status" value="1"/>
</dbReference>
<dbReference type="PROSITE" id="PS50931">
    <property type="entry name" value="HTH_LYSR"/>
    <property type="match status" value="1"/>
</dbReference>
<dbReference type="InterPro" id="IPR036388">
    <property type="entry name" value="WH-like_DNA-bd_sf"/>
</dbReference>
<evidence type="ECO:0000313" key="7">
    <source>
        <dbReference type="Proteomes" id="UP000831019"/>
    </source>
</evidence>
<dbReference type="InterPro" id="IPR000847">
    <property type="entry name" value="LysR_HTH_N"/>
</dbReference>
<dbReference type="InterPro" id="IPR058163">
    <property type="entry name" value="LysR-type_TF_proteobact-type"/>
</dbReference>
<dbReference type="Proteomes" id="UP000831019">
    <property type="component" value="Chromosome"/>
</dbReference>
<evidence type="ECO:0000259" key="5">
    <source>
        <dbReference type="PROSITE" id="PS50931"/>
    </source>
</evidence>
<evidence type="ECO:0000313" key="6">
    <source>
        <dbReference type="EMBL" id="UOA15042.1"/>
    </source>
</evidence>
<keyword evidence="4" id="KW-0804">Transcription</keyword>
<feature type="domain" description="HTH lysR-type" evidence="5">
    <location>
        <begin position="1"/>
        <end position="58"/>
    </location>
</feature>